<name>A0A430UL95_THESC</name>
<reference evidence="1 2" key="1">
    <citation type="journal article" date="2019" name="Extremophiles">
        <title>Biogeography of thermophiles and predominance of Thermus scotoductus in domestic water heaters.</title>
        <authorList>
            <person name="Wilpiszeski R.L."/>
            <person name="Zhang Z."/>
            <person name="House C.H."/>
        </authorList>
    </citation>
    <scope>NUCLEOTIDE SEQUENCE [LARGE SCALE GENOMIC DNA]</scope>
    <source>
        <strain evidence="1 2">17_S17</strain>
    </source>
</reference>
<comment type="caution">
    <text evidence="1">The sequence shown here is derived from an EMBL/GenBank/DDBJ whole genome shotgun (WGS) entry which is preliminary data.</text>
</comment>
<dbReference type="Proteomes" id="UP000287173">
    <property type="component" value="Unassembled WGS sequence"/>
</dbReference>
<sequence length="76" mass="8401">MKADWTLDAVIRNAEMMLNGYQKVIPGGIRPAPGPIPTPVGVIRPQHVMFYPNGWRVYWGALGEVAAYVLVPPEVQ</sequence>
<dbReference type="RefSeq" id="WP_126218859.1">
    <property type="nucleotide sequence ID" value="NZ_PEMG01000456.1"/>
</dbReference>
<accession>A0A430UL95</accession>
<evidence type="ECO:0000313" key="2">
    <source>
        <dbReference type="Proteomes" id="UP000287173"/>
    </source>
</evidence>
<evidence type="ECO:0000313" key="1">
    <source>
        <dbReference type="EMBL" id="RTI04499.1"/>
    </source>
</evidence>
<dbReference type="EMBL" id="PEMG01000456">
    <property type="protein sequence ID" value="RTI04499.1"/>
    <property type="molecule type" value="Genomic_DNA"/>
</dbReference>
<protein>
    <submittedName>
        <fullName evidence="1">Uncharacterized protein</fullName>
    </submittedName>
</protein>
<dbReference type="AlphaFoldDB" id="A0A430UL95"/>
<organism evidence="1 2">
    <name type="scientific">Thermus scotoductus</name>
    <dbReference type="NCBI Taxonomy" id="37636"/>
    <lineage>
        <taxon>Bacteria</taxon>
        <taxon>Thermotogati</taxon>
        <taxon>Deinococcota</taxon>
        <taxon>Deinococci</taxon>
        <taxon>Thermales</taxon>
        <taxon>Thermaceae</taxon>
        <taxon>Thermus</taxon>
    </lineage>
</organism>
<gene>
    <name evidence="1" type="ORF">CSW30_13225</name>
</gene>
<proteinExistence type="predicted"/>